<dbReference type="PANTHER" id="PTHR33392">
    <property type="entry name" value="POLYISOPRENYL-TEICHOIC ACID--PEPTIDOGLYCAN TEICHOIC ACID TRANSFERASE TAGU"/>
    <property type="match status" value="1"/>
</dbReference>
<name>A0A0X1KTF9_9THEM</name>
<dbReference type="PATRIC" id="fig|1123384.7.peg.64"/>
<dbReference type="InterPro" id="IPR004474">
    <property type="entry name" value="LytR_CpsA_psr"/>
</dbReference>
<dbReference type="RefSeq" id="WP_031503015.1">
    <property type="nucleotide sequence ID" value="NC_022795.1"/>
</dbReference>
<dbReference type="KEGG" id="phy:AJ81_00335"/>
<sequence>MKLVRTLAILTLTVTLSALLFLTLICGWLFEFFLYREPEVNPYSLLVVGVDAMIEGTRRADAIMIALINHKDRRIMISSVPRDLLLQNSKINATYARSGISGLEQTLSKLLDINFNGVVVVDYAAFKYLGDELGPVEIHIKEPMKYVDSVQKLYIDFQPGVYLMRGDELLAYIRYRKGPMGDLSRIERQKEVLMKLVENARHVTLQKLLSVFKNLQKNVDLKVSTGELVYLFSKLRKGFSVDFVSFPYMINEQGDVVLDEKKLAAYKQTLKEMKTQAQKETFRIVLINAGPDKTRVFLERHVVLWNRVSLQPSLIVWEDVGLSFRDDVVFVLDKNTQEALKGLLKSVYPEKTFTFTSLDEPSTLKNYFELIDKLSKNRIYVKFPIDAFVVVR</sequence>
<dbReference type="NCBIfam" id="TIGR00350">
    <property type="entry name" value="lytR_cpsA_psr"/>
    <property type="match status" value="1"/>
</dbReference>
<evidence type="ECO:0000256" key="1">
    <source>
        <dbReference type="ARBA" id="ARBA00006068"/>
    </source>
</evidence>
<comment type="similarity">
    <text evidence="1">Belongs to the LytR/CpsA/Psr (LCP) family.</text>
</comment>
<feature type="domain" description="Cell envelope-related transcriptional attenuator" evidence="2">
    <location>
        <begin position="59"/>
        <end position="200"/>
    </location>
</feature>
<keyword evidence="4" id="KW-1185">Reference proteome</keyword>
<dbReference type="PANTHER" id="PTHR33392:SF6">
    <property type="entry name" value="POLYISOPRENYL-TEICHOIC ACID--PEPTIDOGLYCAN TEICHOIC ACID TRANSFERASE TAGU"/>
    <property type="match status" value="1"/>
</dbReference>
<gene>
    <name evidence="3" type="ORF">AJ81_00335</name>
</gene>
<dbReference type="PaxDb" id="1123384-AJ81_00335"/>
<dbReference type="EMBL" id="CP007141">
    <property type="protein sequence ID" value="AJC74610.1"/>
    <property type="molecule type" value="Genomic_DNA"/>
</dbReference>
<dbReference type="STRING" id="1123384.AJ81_00335"/>
<proteinExistence type="inferred from homology"/>
<organism evidence="3 4">
    <name type="scientific">Pseudothermotoga hypogea DSM 11164 = NBRC 106472</name>
    <dbReference type="NCBI Taxonomy" id="1123384"/>
    <lineage>
        <taxon>Bacteria</taxon>
        <taxon>Thermotogati</taxon>
        <taxon>Thermotogota</taxon>
        <taxon>Thermotogae</taxon>
        <taxon>Thermotogales</taxon>
        <taxon>Thermotogaceae</taxon>
        <taxon>Pseudothermotoga</taxon>
    </lineage>
</organism>
<dbReference type="InterPro" id="IPR050922">
    <property type="entry name" value="LytR/CpsA/Psr_CW_biosynth"/>
</dbReference>
<dbReference type="Proteomes" id="UP000077469">
    <property type="component" value="Chromosome"/>
</dbReference>
<dbReference type="AlphaFoldDB" id="A0A0X1KTF9"/>
<dbReference type="Gene3D" id="3.40.630.190">
    <property type="entry name" value="LCP protein"/>
    <property type="match status" value="1"/>
</dbReference>
<evidence type="ECO:0000313" key="4">
    <source>
        <dbReference type="Proteomes" id="UP000077469"/>
    </source>
</evidence>
<evidence type="ECO:0000259" key="2">
    <source>
        <dbReference type="Pfam" id="PF03816"/>
    </source>
</evidence>
<evidence type="ECO:0000313" key="3">
    <source>
        <dbReference type="EMBL" id="AJC74610.1"/>
    </source>
</evidence>
<dbReference type="OrthoDB" id="305468at2"/>
<dbReference type="Pfam" id="PF03816">
    <property type="entry name" value="LytR_cpsA_psr"/>
    <property type="match status" value="1"/>
</dbReference>
<reference evidence="3 4" key="1">
    <citation type="submission" date="2014-01" db="EMBL/GenBank/DDBJ databases">
        <title>Genome sequencing of Thermotog hypogea.</title>
        <authorList>
            <person name="Zhang X."/>
            <person name="Alvare G."/>
            <person name="Fristensky B."/>
            <person name="Chen L."/>
            <person name="Suen T."/>
            <person name="Chen Q."/>
            <person name="Ma K."/>
        </authorList>
    </citation>
    <scope>NUCLEOTIDE SEQUENCE [LARGE SCALE GENOMIC DNA]</scope>
    <source>
        <strain evidence="3 4">DSM 11164</strain>
    </source>
</reference>
<protein>
    <recommendedName>
        <fullName evidence="2">Cell envelope-related transcriptional attenuator domain-containing protein</fullName>
    </recommendedName>
</protein>
<accession>A0A0X1KTF9</accession>